<dbReference type="EMBL" id="CP090978">
    <property type="protein sequence ID" value="UJF32797.1"/>
    <property type="molecule type" value="Genomic_DNA"/>
</dbReference>
<dbReference type="Pfam" id="PF07299">
    <property type="entry name" value="EF-G-binding_N"/>
    <property type="match status" value="1"/>
</dbReference>
<dbReference type="InterPro" id="IPR032330">
    <property type="entry name" value="EF-G-binding_C"/>
</dbReference>
<dbReference type="Proteomes" id="UP001649230">
    <property type="component" value="Chromosome"/>
</dbReference>
<evidence type="ECO:0000313" key="3">
    <source>
        <dbReference type="EMBL" id="UJF32797.1"/>
    </source>
</evidence>
<dbReference type="CDD" id="cd16342">
    <property type="entry name" value="FusC_FusB"/>
    <property type="match status" value="1"/>
</dbReference>
<feature type="domain" description="Elongation factor G-binding protein C-terminal treble-clef zinc-finger" evidence="2">
    <location>
        <begin position="101"/>
        <end position="207"/>
    </location>
</feature>
<evidence type="ECO:0000259" key="1">
    <source>
        <dbReference type="Pfam" id="PF07299"/>
    </source>
</evidence>
<dbReference type="InterPro" id="IPR010841">
    <property type="entry name" value="EF-G-binding_N"/>
</dbReference>
<dbReference type="Gene3D" id="1.20.1280.250">
    <property type="match status" value="1"/>
</dbReference>
<organism evidence="3 4">
    <name type="scientific">Paenibacillus hexagrammi</name>
    <dbReference type="NCBI Taxonomy" id="2908839"/>
    <lineage>
        <taxon>Bacteria</taxon>
        <taxon>Bacillati</taxon>
        <taxon>Bacillota</taxon>
        <taxon>Bacilli</taxon>
        <taxon>Bacillales</taxon>
        <taxon>Paenibacillaceae</taxon>
        <taxon>Paenibacillus</taxon>
    </lineage>
</organism>
<reference evidence="3 4" key="1">
    <citation type="journal article" date="2024" name="Int. J. Syst. Evol. Microbiol.">
        <title>Paenibacillus hexagrammi sp. nov., a novel bacterium isolated from the gut content of Hexagrammos agrammus.</title>
        <authorList>
            <person name="Jung H.K."/>
            <person name="Kim D.G."/>
            <person name="Zin H."/>
            <person name="Park J."/>
            <person name="Jung H."/>
            <person name="Kim Y.O."/>
            <person name="Kong H.J."/>
            <person name="Kim J.W."/>
            <person name="Kim Y.S."/>
        </authorList>
    </citation>
    <scope>NUCLEOTIDE SEQUENCE [LARGE SCALE GENOMIC DNA]</scope>
    <source>
        <strain evidence="3 4">YPD9-1</strain>
    </source>
</reference>
<protein>
    <submittedName>
        <fullName evidence="3">FusB/FusC family EF-G-binding protein</fullName>
    </submittedName>
</protein>
<name>A0ABY3SFM3_9BACL</name>
<dbReference type="Pfam" id="PF16571">
    <property type="entry name" value="FBP_C"/>
    <property type="match status" value="1"/>
</dbReference>
<dbReference type="InterPro" id="IPR038344">
    <property type="entry name" value="EF-G_N_sf"/>
</dbReference>
<keyword evidence="4" id="KW-1185">Reference proteome</keyword>
<feature type="domain" description="Elongation factor G-binding protein N-terminal" evidence="1">
    <location>
        <begin position="5"/>
        <end position="87"/>
    </location>
</feature>
<dbReference type="RefSeq" id="WP_235119140.1">
    <property type="nucleotide sequence ID" value="NZ_CP090978.1"/>
</dbReference>
<evidence type="ECO:0000259" key="2">
    <source>
        <dbReference type="Pfam" id="PF16571"/>
    </source>
</evidence>
<sequence length="217" mass="24617">MCEPFIHNHQYNLVKNQADLLLQAYRTASDSKVLESVKYSVETKILELFPDATAAQKQMLGAVSVLRAAEEFQAYLKALQEYLLPFPAITAKQIQKLFPKNKKLKLPDLAGLDYRFMTYLSWVDISTNKLFIVVPMNGQFVGVEGRYTLTHKKSYCFVCNQFEELALFTAVSRKRPANTSPDYYKAVGNYLCMDGHECNKNITDTASLEQFVSSVIG</sequence>
<evidence type="ECO:0000313" key="4">
    <source>
        <dbReference type="Proteomes" id="UP001649230"/>
    </source>
</evidence>
<proteinExistence type="predicted"/>
<gene>
    <name evidence="3" type="ORF">L0M14_24960</name>
</gene>
<accession>A0ABY3SFM3</accession>